<protein>
    <submittedName>
        <fullName evidence="1">Uncharacterized protein</fullName>
    </submittedName>
</protein>
<sequence>MLLLTFLAIAIIYYLIQNDKIRKAEKREIFKEKQEEKRQQLLEKAREEDAKKAKESK</sequence>
<dbReference type="Proteomes" id="UP000186373">
    <property type="component" value="Unassembled WGS sequence"/>
</dbReference>
<evidence type="ECO:0000313" key="1">
    <source>
        <dbReference type="EMBL" id="SIS35795.1"/>
    </source>
</evidence>
<dbReference type="AlphaFoldDB" id="A0A1N7IFD6"/>
<dbReference type="EMBL" id="FTNY01000003">
    <property type="protein sequence ID" value="SIS35795.1"/>
    <property type="molecule type" value="Genomic_DNA"/>
</dbReference>
<keyword evidence="2" id="KW-1185">Reference proteome</keyword>
<organism evidence="1 2">
    <name type="scientific">Chryseobacterium shigense</name>
    <dbReference type="NCBI Taxonomy" id="297244"/>
    <lineage>
        <taxon>Bacteria</taxon>
        <taxon>Pseudomonadati</taxon>
        <taxon>Bacteroidota</taxon>
        <taxon>Flavobacteriia</taxon>
        <taxon>Flavobacteriales</taxon>
        <taxon>Weeksellaceae</taxon>
        <taxon>Chryseobacterium group</taxon>
        <taxon>Chryseobacterium</taxon>
    </lineage>
</organism>
<reference evidence="2" key="1">
    <citation type="submission" date="2017-01" db="EMBL/GenBank/DDBJ databases">
        <authorList>
            <person name="Varghese N."/>
            <person name="Submissions S."/>
        </authorList>
    </citation>
    <scope>NUCLEOTIDE SEQUENCE [LARGE SCALE GENOMIC DNA]</scope>
    <source>
        <strain evidence="2">DSM 17126</strain>
    </source>
</reference>
<dbReference type="RefSeq" id="WP_165789181.1">
    <property type="nucleotide sequence ID" value="NZ_FTNY01000003.1"/>
</dbReference>
<gene>
    <name evidence="1" type="ORF">SAMN05421639_103426</name>
</gene>
<accession>A0A1N7IFD6</accession>
<name>A0A1N7IFD6_9FLAO</name>
<proteinExistence type="predicted"/>
<evidence type="ECO:0000313" key="2">
    <source>
        <dbReference type="Proteomes" id="UP000186373"/>
    </source>
</evidence>